<dbReference type="PANTHER" id="PTHR31360:SF0">
    <property type="entry name" value="OIL BODY-ASSOCIATED PROTEIN 1B"/>
    <property type="match status" value="1"/>
</dbReference>
<evidence type="ECO:0000313" key="2">
    <source>
        <dbReference type="EMBL" id="CAL1704490.1"/>
    </source>
</evidence>
<sequence length="230" mass="26440">MDTESKKATYHSPAYTTAGETMMSFQPIKSIHQHLCAFHVYADDHTRHVEAHHYCTHRSHDFHQCIIYDSDEPGARLIGIEYIVSEKIFNELSQEEKKYWHSHKYEIESGLLQMQVKSAVPVSATDLAEQPAMLELQQTYGKTIHTWAYDIHPEFPIGPPNLMMAYTADGQGPPPDMLKIRDEKCGMDTEAKRKLRSGYLPPYQKVRDADEWEKTGKAITFEAVVKDIKK</sequence>
<dbReference type="Pfam" id="PF06884">
    <property type="entry name" value="DUF1264"/>
    <property type="match status" value="1"/>
</dbReference>
<comment type="similarity">
    <text evidence="1">Belongs to the OBAP family.</text>
</comment>
<accession>A0ABP1D9E7</accession>
<protein>
    <recommendedName>
        <fullName evidence="4">DUF1264-domain-containing protein</fullName>
    </recommendedName>
</protein>
<evidence type="ECO:0000313" key="3">
    <source>
        <dbReference type="Proteomes" id="UP001497453"/>
    </source>
</evidence>
<evidence type="ECO:0000256" key="1">
    <source>
        <dbReference type="ARBA" id="ARBA00009740"/>
    </source>
</evidence>
<dbReference type="PANTHER" id="PTHR31360">
    <property type="match status" value="1"/>
</dbReference>
<dbReference type="EMBL" id="OZ037946">
    <property type="protein sequence ID" value="CAL1704490.1"/>
    <property type="molecule type" value="Genomic_DNA"/>
</dbReference>
<dbReference type="Proteomes" id="UP001497453">
    <property type="component" value="Chromosome 3"/>
</dbReference>
<evidence type="ECO:0008006" key="4">
    <source>
        <dbReference type="Google" id="ProtNLM"/>
    </source>
</evidence>
<dbReference type="InterPro" id="IPR010686">
    <property type="entry name" value="OBAP-like"/>
</dbReference>
<name>A0ABP1D9E7_9APHY</name>
<reference evidence="3" key="1">
    <citation type="submission" date="2024-04" db="EMBL/GenBank/DDBJ databases">
        <authorList>
            <person name="Shaw F."/>
            <person name="Minotto A."/>
        </authorList>
    </citation>
    <scope>NUCLEOTIDE SEQUENCE [LARGE SCALE GENOMIC DNA]</scope>
</reference>
<organism evidence="2 3">
    <name type="scientific">Somion occarium</name>
    <dbReference type="NCBI Taxonomy" id="3059160"/>
    <lineage>
        <taxon>Eukaryota</taxon>
        <taxon>Fungi</taxon>
        <taxon>Dikarya</taxon>
        <taxon>Basidiomycota</taxon>
        <taxon>Agaricomycotina</taxon>
        <taxon>Agaricomycetes</taxon>
        <taxon>Polyporales</taxon>
        <taxon>Cerrenaceae</taxon>
        <taxon>Somion</taxon>
    </lineage>
</organism>
<proteinExistence type="inferred from homology"/>
<gene>
    <name evidence="2" type="ORF">GFSPODELE1_LOCUS5029</name>
</gene>
<keyword evidence="3" id="KW-1185">Reference proteome</keyword>